<dbReference type="PANTHER" id="PTHR31701">
    <property type="entry name" value="ENDOPLASMIC RETICULUM MEMBRANE-ASSOCIATED RNA DEGRADATION PROTEIN"/>
    <property type="match status" value="1"/>
</dbReference>
<dbReference type="Proteomes" id="UP000703661">
    <property type="component" value="Unassembled WGS sequence"/>
</dbReference>
<dbReference type="PANTHER" id="PTHR31701:SF2">
    <property type="entry name" value="ENDOPLASMIC RETICULUM MEMBRANE-ASSOCIATED RNA DEGRADATION PROTEIN"/>
    <property type="match status" value="1"/>
</dbReference>
<name>A0A9P6MSA8_9FUNG</name>
<dbReference type="InterPro" id="IPR025209">
    <property type="entry name" value="DUF4209"/>
</dbReference>
<feature type="domain" description="DUF4209" evidence="1">
    <location>
        <begin position="154"/>
        <end position="182"/>
    </location>
</feature>
<comment type="caution">
    <text evidence="2">The sequence shown here is derived from an EMBL/GenBank/DDBJ whole genome shotgun (WGS) entry which is preliminary data.</text>
</comment>
<keyword evidence="3" id="KW-1185">Reference proteome</keyword>
<accession>A0A9P6MSA8</accession>
<proteinExistence type="predicted"/>
<dbReference type="AlphaFoldDB" id="A0A9P6MSA8"/>
<protein>
    <recommendedName>
        <fullName evidence="1">DUF4209 domain-containing protein</fullName>
    </recommendedName>
</protein>
<feature type="non-terminal residue" evidence="2">
    <location>
        <position position="729"/>
    </location>
</feature>
<gene>
    <name evidence="2" type="ORF">BGZ80_000514</name>
</gene>
<reference evidence="2" key="1">
    <citation type="journal article" date="2020" name="Fungal Divers.">
        <title>Resolving the Mortierellaceae phylogeny through synthesis of multi-gene phylogenetics and phylogenomics.</title>
        <authorList>
            <person name="Vandepol N."/>
            <person name="Liber J."/>
            <person name="Desiro A."/>
            <person name="Na H."/>
            <person name="Kennedy M."/>
            <person name="Barry K."/>
            <person name="Grigoriev I.V."/>
            <person name="Miller A.N."/>
            <person name="O'Donnell K."/>
            <person name="Stajich J.E."/>
            <person name="Bonito G."/>
        </authorList>
    </citation>
    <scope>NUCLEOTIDE SEQUENCE</scope>
    <source>
        <strain evidence="2">NRRL 2769</strain>
    </source>
</reference>
<evidence type="ECO:0000259" key="1">
    <source>
        <dbReference type="Pfam" id="PF13910"/>
    </source>
</evidence>
<dbReference type="EMBL" id="JAAAID010001106">
    <property type="protein sequence ID" value="KAG0011674.1"/>
    <property type="molecule type" value="Genomic_DNA"/>
</dbReference>
<evidence type="ECO:0000313" key="3">
    <source>
        <dbReference type="Proteomes" id="UP000703661"/>
    </source>
</evidence>
<organism evidence="2 3">
    <name type="scientific">Entomortierella chlamydospora</name>
    <dbReference type="NCBI Taxonomy" id="101097"/>
    <lineage>
        <taxon>Eukaryota</taxon>
        <taxon>Fungi</taxon>
        <taxon>Fungi incertae sedis</taxon>
        <taxon>Mucoromycota</taxon>
        <taxon>Mortierellomycotina</taxon>
        <taxon>Mortierellomycetes</taxon>
        <taxon>Mortierellales</taxon>
        <taxon>Mortierellaceae</taxon>
        <taxon>Entomortierella</taxon>
    </lineage>
</organism>
<dbReference type="Pfam" id="PF13910">
    <property type="entry name" value="DUF4209"/>
    <property type="match status" value="1"/>
</dbReference>
<sequence>PIVNKFVFWGTMPFQAAYLPSQVQDLVCYKHSLETAAAGELQDPPYIDDHGLLAVDSIQQRLPQGVKEGPIATAIDPLDLIPFKRSCVSVQADLKQLSSNDSASLKRIYSDQLSWIGVVGKRAGETWFDLYANGQFNQAWLVGSTVLEQLIGNIRILKTLIGSPLTLNIRNLLWHGFIMPGDDIPLDAYGAMLIAVTMTIAHNAKAKLHTPLTIRHSNPKSFYGQRQQQDQSAPPVGDFDSTFEAISYRTTPPPVDTVQISEILLSLVSESSFVTPGTAEQWIAACRHLNSNSDYNSNFVFTMSTLPLIEHSLRLVYVTVNNCKQDRSSALIAGEYYLTLDVILDKVVPVEYFEPDSDVLLEHKDHENIPNMLYSELGAPAMNLINDLFILGLGPRLRDRTSHGELNSYLTVDVTKETWFGYYIGLIIYLLVTYIRNPGMVPKEAEHYTSWIDQYSECRFDGRSVLKKEALRCQMLLADYVDFVVNSRGETGELDSESDKLEPELGIEIIFNIDGAAVFSNAGFFSGQISIEDRLRASFSSWSHTTPIANLTTSTLSSNLPAWILIVQSIQGAIEKVTFKIRTFSEQLTLRQLSSRSRKQFENLKPLVPRLLGTLIGCLAIVERSVLTPTKIVPGSSERQDSSGSTGEVEVKLKELSVSARTSDKSNPGMSSTGATDKSSAEEILLRLKITTFVDKFVSNFDRVKLNLIEPAWEELEKSVEALFESGAK</sequence>
<evidence type="ECO:0000313" key="2">
    <source>
        <dbReference type="EMBL" id="KAG0011674.1"/>
    </source>
</evidence>
<dbReference type="InterPro" id="IPR039635">
    <property type="entry name" value="ERMARD"/>
</dbReference>